<protein>
    <recommendedName>
        <fullName evidence="4">Fibronectin type-III domain-containing protein</fullName>
    </recommendedName>
</protein>
<proteinExistence type="predicted"/>
<dbReference type="Gene3D" id="2.60.40.10">
    <property type="entry name" value="Immunoglobulins"/>
    <property type="match status" value="1"/>
</dbReference>
<dbReference type="Proteomes" id="UP000177152">
    <property type="component" value="Unassembled WGS sequence"/>
</dbReference>
<keyword evidence="1" id="KW-0472">Membrane</keyword>
<reference evidence="2 3" key="1">
    <citation type="journal article" date="2016" name="Nat. Commun.">
        <title>Thousands of microbial genomes shed light on interconnected biogeochemical processes in an aquifer system.</title>
        <authorList>
            <person name="Anantharaman K."/>
            <person name="Brown C.T."/>
            <person name="Hug L.A."/>
            <person name="Sharon I."/>
            <person name="Castelle C.J."/>
            <person name="Probst A.J."/>
            <person name="Thomas B.C."/>
            <person name="Singh A."/>
            <person name="Wilkins M.J."/>
            <person name="Karaoz U."/>
            <person name="Brodie E.L."/>
            <person name="Williams K.H."/>
            <person name="Hubbard S.S."/>
            <person name="Banfield J.F."/>
        </authorList>
    </citation>
    <scope>NUCLEOTIDE SEQUENCE [LARGE SCALE GENOMIC DNA]</scope>
</reference>
<dbReference type="EMBL" id="MHQC01000037">
    <property type="protein sequence ID" value="OGZ94353.1"/>
    <property type="molecule type" value="Genomic_DNA"/>
</dbReference>
<evidence type="ECO:0000313" key="2">
    <source>
        <dbReference type="EMBL" id="OGZ94353.1"/>
    </source>
</evidence>
<feature type="transmembrane region" description="Helical" evidence="1">
    <location>
        <begin position="12"/>
        <end position="29"/>
    </location>
</feature>
<dbReference type="InterPro" id="IPR013783">
    <property type="entry name" value="Ig-like_fold"/>
</dbReference>
<organism evidence="2 3">
    <name type="scientific">Candidatus Sungbacteria bacterium RIFCSPHIGHO2_01_FULL_47_32</name>
    <dbReference type="NCBI Taxonomy" id="1802264"/>
    <lineage>
        <taxon>Bacteria</taxon>
        <taxon>Candidatus Sungiibacteriota</taxon>
    </lineage>
</organism>
<evidence type="ECO:0000313" key="3">
    <source>
        <dbReference type="Proteomes" id="UP000177152"/>
    </source>
</evidence>
<keyword evidence="1" id="KW-0812">Transmembrane</keyword>
<dbReference type="AlphaFoldDB" id="A0A1G2K597"/>
<evidence type="ECO:0008006" key="4">
    <source>
        <dbReference type="Google" id="ProtNLM"/>
    </source>
</evidence>
<keyword evidence="1" id="KW-1133">Transmembrane helix</keyword>
<comment type="caution">
    <text evidence="2">The sequence shown here is derived from an EMBL/GenBank/DDBJ whole genome shotgun (WGS) entry which is preliminary data.</text>
</comment>
<name>A0A1G2K597_9BACT</name>
<sequence length="220" mass="24222">MAQLHKKIRSHHVISAFAVGGILLAASHYPSRPPLFFNADTFVLFGSEGVTLEEGMQVSSGDIGSSPIKCINHGTNTEDFAPDAQTKTLCYKMEAMGVNGAVIKTYGPICIPPWQDEKTKNPTISNAQSDLVGSNLLESIDLNWDTDDRAVEYRIFRAYAVDGPFVDIGQLLAKANRNANAEDFTSEAQIKTLCYKIEARNAQGKTIRIYEPICIPPWQK</sequence>
<gene>
    <name evidence="2" type="ORF">A2633_01980</name>
</gene>
<accession>A0A1G2K597</accession>
<evidence type="ECO:0000256" key="1">
    <source>
        <dbReference type="SAM" id="Phobius"/>
    </source>
</evidence>